<feature type="repeat" description="ANK" evidence="1">
    <location>
        <begin position="281"/>
        <end position="313"/>
    </location>
</feature>
<protein>
    <recommendedName>
        <fullName evidence="2">WWE domain-containing protein</fullName>
    </recommendedName>
</protein>
<dbReference type="EMBL" id="CAKKNE010000004">
    <property type="protein sequence ID" value="CAH0374267.1"/>
    <property type="molecule type" value="Genomic_DNA"/>
</dbReference>
<comment type="caution">
    <text evidence="3">The sequence shown here is derived from an EMBL/GenBank/DDBJ whole genome shotgun (WGS) entry which is preliminary data.</text>
</comment>
<accession>A0A8J2STS7</accession>
<proteinExistence type="predicted"/>
<feature type="domain" description="WWE" evidence="2">
    <location>
        <begin position="1"/>
        <end position="79"/>
    </location>
</feature>
<dbReference type="PROSITE" id="PS50297">
    <property type="entry name" value="ANK_REP_REGION"/>
    <property type="match status" value="1"/>
</dbReference>
<evidence type="ECO:0000313" key="3">
    <source>
        <dbReference type="EMBL" id="CAH0374267.1"/>
    </source>
</evidence>
<dbReference type="SUPFAM" id="SSF48403">
    <property type="entry name" value="Ankyrin repeat"/>
    <property type="match status" value="1"/>
</dbReference>
<dbReference type="PROSITE" id="PS50918">
    <property type="entry name" value="WWE"/>
    <property type="match status" value="1"/>
</dbReference>
<dbReference type="InterPro" id="IPR037197">
    <property type="entry name" value="WWE_dom_sf"/>
</dbReference>
<dbReference type="InterPro" id="IPR036770">
    <property type="entry name" value="Ankyrin_rpt-contain_sf"/>
</dbReference>
<reference evidence="3" key="1">
    <citation type="submission" date="2021-11" db="EMBL/GenBank/DDBJ databases">
        <authorList>
            <consortium name="Genoscope - CEA"/>
            <person name="William W."/>
        </authorList>
    </citation>
    <scope>NUCLEOTIDE SEQUENCE</scope>
</reference>
<dbReference type="AlphaFoldDB" id="A0A8J2STS7"/>
<evidence type="ECO:0000259" key="2">
    <source>
        <dbReference type="PROSITE" id="PS50918"/>
    </source>
</evidence>
<keyword evidence="4" id="KW-1185">Reference proteome</keyword>
<organism evidence="3 4">
    <name type="scientific">Pelagomonas calceolata</name>
    <dbReference type="NCBI Taxonomy" id="35677"/>
    <lineage>
        <taxon>Eukaryota</taxon>
        <taxon>Sar</taxon>
        <taxon>Stramenopiles</taxon>
        <taxon>Ochrophyta</taxon>
        <taxon>Pelagophyceae</taxon>
        <taxon>Pelagomonadales</taxon>
        <taxon>Pelagomonadaceae</taxon>
        <taxon>Pelagomonas</taxon>
    </lineage>
</organism>
<gene>
    <name evidence="3" type="ORF">PECAL_4P15390</name>
</gene>
<dbReference type="Pfam" id="PF02825">
    <property type="entry name" value="WWE"/>
    <property type="match status" value="1"/>
</dbReference>
<name>A0A8J2STS7_9STRA</name>
<evidence type="ECO:0000313" key="4">
    <source>
        <dbReference type="Proteomes" id="UP000789595"/>
    </source>
</evidence>
<dbReference type="Proteomes" id="UP000789595">
    <property type="component" value="Unassembled WGS sequence"/>
</dbReference>
<keyword evidence="1" id="KW-0040">ANK repeat</keyword>
<dbReference type="Gene3D" id="1.10.150.50">
    <property type="entry name" value="Transcription Factor, Ets-1"/>
    <property type="match status" value="1"/>
</dbReference>
<sequence length="695" mass="75224">MVTRYEYFDSRNNRWNPYDAATCAFLESAEQANPNAIVQLQGLPFQVRFGQNARSQKMVSSTGILQVNVNTENSRDVRRVAPMQPQQQQTVQVQVPPNAYPGMHVQARIPDGRTIDVPIPAGVMPGQIISVAVPAQAPPMMPRLQNPGAAQRPQMPAVGGPVMPQMPTMQRGNPQMPAMPGQYARPQHAGDFVGPPAQRPVGGGAAAAIWTQLEMRDCPEIVGQALNEMGPAVFAETPMDNMRRTIVHKACSFGRLQTLQAIGAVLQAAGRNALLNQQDATGKRSIDYAAKRGQAHVVKWLLEHGAPVSQAQSLGAQHPAVAALFGAQAPQGGAVNAARALASSPKPDDDLTAFLKEWGLEEHEADLRGIGVDDVRTLGTFEEHELKGIANELGMNFGHGHKFADACKQVRNKTHAPPPGLGDDAAALLLQKMNAIEQQGQARDRAIADVTQGLHHIDEGVHHIDATTTKTAQSVEQIKAKLDEVVAKTRGQTRLLADLCSGTTECPKLVWMARADPKGLASWISPSAWYGKKVKIQFVCPVSMKVGPGPGFELTLSKDWMKKYGVALNVSLGILRLAMQVGAAAMGCHHCHIADMSVDRARLKNADDLYAEVTKGLDKDQQEALEKGAPLGKQLAEASFQMLLRDIMKEHGEHPNFGLVKVVCDKSPNEGVEWVHPDCVEAFREKGLSLLRPKK</sequence>
<dbReference type="SUPFAM" id="SSF117839">
    <property type="entry name" value="WWE domain"/>
    <property type="match status" value="1"/>
</dbReference>
<dbReference type="InterPro" id="IPR004170">
    <property type="entry name" value="WWE_dom"/>
</dbReference>
<dbReference type="Gene3D" id="3.30.720.50">
    <property type="match status" value="1"/>
</dbReference>
<dbReference type="PROSITE" id="PS50088">
    <property type="entry name" value="ANK_REPEAT"/>
    <property type="match status" value="1"/>
</dbReference>
<evidence type="ECO:0000256" key="1">
    <source>
        <dbReference type="PROSITE-ProRule" id="PRU00023"/>
    </source>
</evidence>
<dbReference type="InterPro" id="IPR002110">
    <property type="entry name" value="Ankyrin_rpt"/>
</dbReference>
<dbReference type="Gene3D" id="1.25.40.20">
    <property type="entry name" value="Ankyrin repeat-containing domain"/>
    <property type="match status" value="1"/>
</dbReference>
<dbReference type="InterPro" id="IPR013761">
    <property type="entry name" value="SAM/pointed_sf"/>
</dbReference>